<comment type="caution">
    <text evidence="2">The sequence shown here is derived from an EMBL/GenBank/DDBJ whole genome shotgun (WGS) entry which is preliminary data.</text>
</comment>
<dbReference type="AlphaFoldDB" id="A0A8H5SYK7"/>
<name>A0A8H5SYK7_FUSCI</name>
<protein>
    <submittedName>
        <fullName evidence="2">Uncharacterized protein</fullName>
    </submittedName>
</protein>
<dbReference type="EMBL" id="JAAQPE010000559">
    <property type="protein sequence ID" value="KAF5659152.1"/>
    <property type="molecule type" value="Genomic_DNA"/>
</dbReference>
<feature type="region of interest" description="Disordered" evidence="1">
    <location>
        <begin position="690"/>
        <end position="711"/>
    </location>
</feature>
<organism evidence="2 3">
    <name type="scientific">Fusarium circinatum</name>
    <name type="common">Pitch canker fungus</name>
    <name type="synonym">Gibberella circinata</name>
    <dbReference type="NCBI Taxonomy" id="48490"/>
    <lineage>
        <taxon>Eukaryota</taxon>
        <taxon>Fungi</taxon>
        <taxon>Dikarya</taxon>
        <taxon>Ascomycota</taxon>
        <taxon>Pezizomycotina</taxon>
        <taxon>Sordariomycetes</taxon>
        <taxon>Hypocreomycetidae</taxon>
        <taxon>Hypocreales</taxon>
        <taxon>Nectriaceae</taxon>
        <taxon>Fusarium</taxon>
        <taxon>Fusarium fujikuroi species complex</taxon>
    </lineage>
</organism>
<dbReference type="Proteomes" id="UP000572754">
    <property type="component" value="Unassembled WGS sequence"/>
</dbReference>
<sequence length="711" mass="80614">MPPAPLPIPSGGGKSDKAKPMLAVRTKVACEITIQDAKGNPTRFKIDSGTLGFLVEDHGQECSVQLVKSTGEMGQCRVPTNALEFGAPASDFKIDIPRLQAAKVAAHISNRRAQDPAGKAIVAMWDDVEKNKVMLREHGLRVDVYEAILNNETERRNALNAILASFSEDAWKVLNTPGLPVQKFYQLKQIEAKNPRLGNNDALIYLRLYVNNTQSDYFAKYVGQTIQEYPYDRQQQHIAFLQDPAQHGTHYREARQFSTCYALPIMKLSETWNPRVLGLSREGLSDEALTATLPHRLLMTALNKITQDAFARTGFPSFPGNGCNWNCPLQEGRKERRQWTQYRLTTSEGREMSIFRCQSHVARLDYGRHYTLGMLLSFMSSRRNQEGKLQTTGIFLRSHLDNLPAISLGAPLIVSVELMEDGKPHADPWFRHPYHGAWDNYHELHCFSISVEWMDQATSKWYKAVVSHKDLLFPIEGEPATVSAAWRKATLIVQFKNRRYSNPPPYLLESMRPNIRTLNYDHMKQVISFSQVQEQPARPPPAQVSFMDNYREMLRAIQTQWPQATLGRKPQIKFFGTKDSACAICRVGMVFFSKDIGGCAKREEFPIAEGEDDADKIQIGSCKACWKYWRRPCIWAPLNLGRVPGEPVDKRRPVYPPEYRGMVPAYSKDPIPVEIRAPMSMEDYYNLLNDDQENGGEQEGVIPEDAMVGGD</sequence>
<keyword evidence="3" id="KW-1185">Reference proteome</keyword>
<accession>A0A8H5SYK7</accession>
<reference evidence="3" key="1">
    <citation type="journal article" date="2020" name="BMC Genomics">
        <title>Correction to: Identification and distribution of gene clusters required for synthesis of sphingolipid metabolism inhibitors in diverse species of the filamentous fungus Fusarium.</title>
        <authorList>
            <person name="Kim H.S."/>
            <person name="Lohmar J.M."/>
            <person name="Busman M."/>
            <person name="Brown D.W."/>
            <person name="Naumann T.A."/>
            <person name="Divon H.H."/>
            <person name="Lysoe E."/>
            <person name="Uhlig S."/>
            <person name="Proctor R.H."/>
        </authorList>
    </citation>
    <scope>NUCLEOTIDE SEQUENCE [LARGE SCALE GENOMIC DNA]</scope>
    <source>
        <strain evidence="3">NRRL 25331</strain>
    </source>
</reference>
<gene>
    <name evidence="2" type="ORF">FCIRC_12609</name>
</gene>
<reference evidence="2 3" key="2">
    <citation type="submission" date="2020-05" db="EMBL/GenBank/DDBJ databases">
        <title>Identification and distribution of gene clusters putatively required for synthesis of sphingolipid metabolism inhibitors in phylogenetically diverse species of the filamentous fungus Fusarium.</title>
        <authorList>
            <person name="Kim H.-S."/>
            <person name="Busman M."/>
            <person name="Brown D.W."/>
            <person name="Divon H."/>
            <person name="Uhlig S."/>
            <person name="Proctor R.H."/>
        </authorList>
    </citation>
    <scope>NUCLEOTIDE SEQUENCE [LARGE SCALE GENOMIC DNA]</scope>
    <source>
        <strain evidence="2 3">NRRL 25331</strain>
    </source>
</reference>
<evidence type="ECO:0000256" key="1">
    <source>
        <dbReference type="SAM" id="MobiDB-lite"/>
    </source>
</evidence>
<proteinExistence type="predicted"/>
<evidence type="ECO:0000313" key="3">
    <source>
        <dbReference type="Proteomes" id="UP000572754"/>
    </source>
</evidence>
<evidence type="ECO:0000313" key="2">
    <source>
        <dbReference type="EMBL" id="KAF5659152.1"/>
    </source>
</evidence>